<accession>A0AAJ3Z015</accession>
<sequence length="130" mass="15360">MDGKDIFSMCTLTAINKTTEIESRSNSVRNVDDVTENERIYDEALHQANEDGHFYRYQFFAALDEYFTNSINQTLSSEQVLVRMLGMIDRRTGRRRLLKMVPVIDREHEIVKYFYKLRTEAERKMARLPG</sequence>
<proteinExistence type="predicted"/>
<reference evidence="1 2" key="1">
    <citation type="submission" date="2019-01" db="EMBL/GenBank/DDBJ databases">
        <title>Genome sequence of Bacillus glycinifermentans SRCM103574.</title>
        <authorList>
            <person name="Kong H.-J."/>
            <person name="Jeong S.-Y."/>
            <person name="Jeong D.-Y."/>
        </authorList>
    </citation>
    <scope>NUCLEOTIDE SEQUENCE [LARGE SCALE GENOMIC DNA]</scope>
    <source>
        <strain evidence="1 2">SRCM103574</strain>
    </source>
</reference>
<dbReference type="InterPro" id="IPR057955">
    <property type="entry name" value="SF0329-like"/>
</dbReference>
<organism evidence="1 2">
    <name type="scientific">Bacillus glycinifermentans</name>
    <dbReference type="NCBI Taxonomy" id="1664069"/>
    <lineage>
        <taxon>Bacteria</taxon>
        <taxon>Bacillati</taxon>
        <taxon>Bacillota</taxon>
        <taxon>Bacilli</taxon>
        <taxon>Bacillales</taxon>
        <taxon>Bacillaceae</taxon>
        <taxon>Bacillus</taxon>
    </lineage>
</organism>
<name>A0AAJ3Z015_9BACI</name>
<dbReference type="Proteomes" id="UP000288675">
    <property type="component" value="Chromosome"/>
</dbReference>
<dbReference type="KEGG" id="bgy:BGLY_3205"/>
<dbReference type="AlphaFoldDB" id="A0AAJ3Z015"/>
<evidence type="ECO:0000313" key="1">
    <source>
        <dbReference type="EMBL" id="QAT66276.1"/>
    </source>
</evidence>
<dbReference type="EMBL" id="CP035232">
    <property type="protein sequence ID" value="QAT66276.1"/>
    <property type="molecule type" value="Genomic_DNA"/>
</dbReference>
<evidence type="ECO:0000313" key="2">
    <source>
        <dbReference type="Proteomes" id="UP000288675"/>
    </source>
</evidence>
<dbReference type="RefSeq" id="WP_052948550.1">
    <property type="nucleotide sequence ID" value="NZ_CP129342.1"/>
</dbReference>
<protein>
    <submittedName>
        <fullName evidence="1">Uncharacterized protein</fullName>
    </submittedName>
</protein>
<dbReference type="Pfam" id="PF25753">
    <property type="entry name" value="SF0329"/>
    <property type="match status" value="1"/>
</dbReference>
<gene>
    <name evidence="1" type="ORF">EQZ20_16125</name>
</gene>